<comment type="similarity">
    <text evidence="1">Belongs to the WXG100 family.</text>
</comment>
<proteinExistence type="inferred from homology"/>
<dbReference type="RefSeq" id="WP_166331590.1">
    <property type="nucleotide sequence ID" value="NZ_CP049933.1"/>
</dbReference>
<organism evidence="2 3">
    <name type="scientific">Leucobacter coleopterorum</name>
    <dbReference type="NCBI Taxonomy" id="2714933"/>
    <lineage>
        <taxon>Bacteria</taxon>
        <taxon>Bacillati</taxon>
        <taxon>Actinomycetota</taxon>
        <taxon>Actinomycetes</taxon>
        <taxon>Micrococcales</taxon>
        <taxon>Microbacteriaceae</taxon>
        <taxon>Leucobacter</taxon>
    </lineage>
</organism>
<gene>
    <name evidence="2" type="ORF">G7066_13580</name>
</gene>
<dbReference type="InterPro" id="IPR036689">
    <property type="entry name" value="ESAT-6-like_sf"/>
</dbReference>
<dbReference type="EMBL" id="CP049933">
    <property type="protein sequence ID" value="QIM19346.1"/>
    <property type="molecule type" value="Genomic_DNA"/>
</dbReference>
<name>A0ABX6JYH6_9MICO</name>
<evidence type="ECO:0000313" key="3">
    <source>
        <dbReference type="Proteomes" id="UP000503441"/>
    </source>
</evidence>
<dbReference type="SUPFAM" id="SSF140453">
    <property type="entry name" value="EsxAB dimer-like"/>
    <property type="match status" value="1"/>
</dbReference>
<protein>
    <recommendedName>
        <fullName evidence="1">ESAT-6-like protein</fullName>
    </recommendedName>
</protein>
<dbReference type="Gene3D" id="1.10.287.1060">
    <property type="entry name" value="ESAT-6-like"/>
    <property type="match status" value="1"/>
</dbReference>
<sequence length="96" mass="10386">MQSMSVETARIDALSQDIAGGSNAIQSELDKLESAVGALRSSWSGEAQLAYDTAQRQWTESLNNMKALLDRISNGTRQIGQDYSSSDSRNANRFGG</sequence>
<accession>A0ABX6JYH6</accession>
<evidence type="ECO:0000256" key="1">
    <source>
        <dbReference type="RuleBase" id="RU362001"/>
    </source>
</evidence>
<dbReference type="InterPro" id="IPR010310">
    <property type="entry name" value="T7SS_ESAT-6-like"/>
</dbReference>
<dbReference type="NCBIfam" id="TIGR03930">
    <property type="entry name" value="WXG100_ESAT6"/>
    <property type="match status" value="1"/>
</dbReference>
<reference evidence="2 3" key="1">
    <citation type="submission" date="2020-03" db="EMBL/GenBank/DDBJ databases">
        <title>Leucobacter sp. nov., isolated from beetles.</title>
        <authorList>
            <person name="Hyun D.-W."/>
            <person name="Bae J.-W."/>
        </authorList>
    </citation>
    <scope>NUCLEOTIDE SEQUENCE [LARGE SCALE GENOMIC DNA]</scope>
    <source>
        <strain evidence="2 3">HDW9A</strain>
    </source>
</reference>
<evidence type="ECO:0000313" key="2">
    <source>
        <dbReference type="EMBL" id="QIM19346.1"/>
    </source>
</evidence>
<dbReference type="Proteomes" id="UP000503441">
    <property type="component" value="Chromosome"/>
</dbReference>
<keyword evidence="3" id="KW-1185">Reference proteome</keyword>
<dbReference type="Pfam" id="PF06013">
    <property type="entry name" value="WXG100"/>
    <property type="match status" value="1"/>
</dbReference>